<dbReference type="Proteomes" id="UP001497680">
    <property type="component" value="Unassembled WGS sequence"/>
</dbReference>
<accession>A0ACC0CSS5</accession>
<keyword evidence="2" id="KW-1185">Reference proteome</keyword>
<evidence type="ECO:0000313" key="2">
    <source>
        <dbReference type="Proteomes" id="UP001497680"/>
    </source>
</evidence>
<proteinExistence type="predicted"/>
<comment type="caution">
    <text evidence="1">The sequence shown here is derived from an EMBL/GenBank/DDBJ whole genome shotgun (WGS) entry which is preliminary data.</text>
</comment>
<dbReference type="EMBL" id="MU394351">
    <property type="protein sequence ID" value="KAI6083490.1"/>
    <property type="molecule type" value="Genomic_DNA"/>
</dbReference>
<reference evidence="1 2" key="1">
    <citation type="journal article" date="2022" name="New Phytol.">
        <title>Ecological generalism drives hyperdiversity of secondary metabolite gene clusters in xylarialean endophytes.</title>
        <authorList>
            <person name="Franco M.E.E."/>
            <person name="Wisecaver J.H."/>
            <person name="Arnold A.E."/>
            <person name="Ju Y.M."/>
            <person name="Slot J.C."/>
            <person name="Ahrendt S."/>
            <person name="Moore L.P."/>
            <person name="Eastman K.E."/>
            <person name="Scott K."/>
            <person name="Konkel Z."/>
            <person name="Mondo S.J."/>
            <person name="Kuo A."/>
            <person name="Hayes R.D."/>
            <person name="Haridas S."/>
            <person name="Andreopoulos B."/>
            <person name="Riley R."/>
            <person name="LaButti K."/>
            <person name="Pangilinan J."/>
            <person name="Lipzen A."/>
            <person name="Amirebrahimi M."/>
            <person name="Yan J."/>
            <person name="Adam C."/>
            <person name="Keymanesh K."/>
            <person name="Ng V."/>
            <person name="Louie K."/>
            <person name="Northen T."/>
            <person name="Drula E."/>
            <person name="Henrissat B."/>
            <person name="Hsieh H.M."/>
            <person name="Youens-Clark K."/>
            <person name="Lutzoni F."/>
            <person name="Miadlikowska J."/>
            <person name="Eastwood D.C."/>
            <person name="Hamelin R.C."/>
            <person name="Grigoriev I.V."/>
            <person name="U'Ren J.M."/>
        </authorList>
    </citation>
    <scope>NUCLEOTIDE SEQUENCE [LARGE SCALE GENOMIC DNA]</scope>
    <source>
        <strain evidence="1 2">ER1909</strain>
    </source>
</reference>
<sequence length="514" mass="56802">MAPSVEALEQDLRDGVRAIVAEGGWDQVTVNNVRQHVEKKGGLETGFFKADDWEARSKKVIKQFVTQLLAEEDENPTSPPSKLKTEPKNGVKRQSTDESSPAPKRQKKTSRPSSSKKAKSKKEESESELSDLGDLSEPDKHPQKATTKKVTKKENSDSDLSELSLSEDEPKPKPKKSAPRRKSKNEETESELSDLADSEEEPKKKAKVTKKPAPRRKSKNGIKKDEEEASDLGDSLADKKRKRTTSTKKRNVKPAKVESDSEDDSVDEKEEAAKDEAKSDVDVDVDVDADTKAESSPEANTTRALKAEESDEDTKPKDPVEEDTKAAKVDDSDSELSSVILDEPPSKKRKSKEPKGASKPKQTKEVSGDDAEIKKLQGQLVKCGIRKIWGIELKKYGDDSKGKIRHLRGMLREAGMDGRFSEAKAKEIKERRELMADLEAVTEMNRNWGRGGGGGRASRSKVVKKSSKEETDSDGDANEDQDNQDDDDDGVKANPRVSKRMADLAFLGDDSESD</sequence>
<gene>
    <name evidence="1" type="ORF">F4821DRAFT_244709</name>
</gene>
<protein>
    <submittedName>
        <fullName evidence="1">Uncharacterized protein</fullName>
    </submittedName>
</protein>
<organism evidence="1 2">
    <name type="scientific">Hypoxylon rubiginosum</name>
    <dbReference type="NCBI Taxonomy" id="110542"/>
    <lineage>
        <taxon>Eukaryota</taxon>
        <taxon>Fungi</taxon>
        <taxon>Dikarya</taxon>
        <taxon>Ascomycota</taxon>
        <taxon>Pezizomycotina</taxon>
        <taxon>Sordariomycetes</taxon>
        <taxon>Xylariomycetidae</taxon>
        <taxon>Xylariales</taxon>
        <taxon>Hypoxylaceae</taxon>
        <taxon>Hypoxylon</taxon>
    </lineage>
</organism>
<evidence type="ECO:0000313" key="1">
    <source>
        <dbReference type="EMBL" id="KAI6083490.1"/>
    </source>
</evidence>
<name>A0ACC0CSS5_9PEZI</name>